<feature type="compositionally biased region" description="Basic residues" evidence="1">
    <location>
        <begin position="1"/>
        <end position="12"/>
    </location>
</feature>
<organism evidence="2 3">
    <name type="scientific">Favolaschia claudopus</name>
    <dbReference type="NCBI Taxonomy" id="2862362"/>
    <lineage>
        <taxon>Eukaryota</taxon>
        <taxon>Fungi</taxon>
        <taxon>Dikarya</taxon>
        <taxon>Basidiomycota</taxon>
        <taxon>Agaricomycotina</taxon>
        <taxon>Agaricomycetes</taxon>
        <taxon>Agaricomycetidae</taxon>
        <taxon>Agaricales</taxon>
        <taxon>Marasmiineae</taxon>
        <taxon>Mycenaceae</taxon>
        <taxon>Favolaschia</taxon>
    </lineage>
</organism>
<evidence type="ECO:0008006" key="4">
    <source>
        <dbReference type="Google" id="ProtNLM"/>
    </source>
</evidence>
<sequence length="414" mass="46733">MVKRLKNSRTRRSQLEAAPPAPLRPSPTLSIPPEICAIICSMVADERDLLVLCAISSAFRSEAEPFLYRSINLSQGLDGLVYLRRLNSWATATSKHTYLAKYVRCLIIRLPETVALEASTFTKLGRALAQCVNLKELRIFSPLGSNYGSFQGSLINKCSFRLTTFQNRYFDNKCIMEFWRKQTEIRVVVSDRNVCSIDAQSMILPKLVAVKAYNAEDLPDERSLERIEVAYFKDFSRLVRYGASLTTLNLFAGCSIEHTVRLVADTLPNLLHFGILESEEDLDRSINPERINHFRQCYIPKARLWQFKKLETLILQPKGYRDLAVSAHHHPHAAMATGVRETYHSLASLSGISDAGREIMAACTTLRRVAISAKVSEIHGGVWTRSHSEGAIRGEPKTWTEVQALSMFWEPVGR</sequence>
<comment type="caution">
    <text evidence="2">The sequence shown here is derived from an EMBL/GenBank/DDBJ whole genome shotgun (WGS) entry which is preliminary data.</text>
</comment>
<evidence type="ECO:0000313" key="2">
    <source>
        <dbReference type="EMBL" id="KAK7062230.1"/>
    </source>
</evidence>
<keyword evidence="3" id="KW-1185">Reference proteome</keyword>
<dbReference type="AlphaFoldDB" id="A0AAW0EEF0"/>
<protein>
    <recommendedName>
        <fullName evidence="4">F-box domain-containing protein</fullName>
    </recommendedName>
</protein>
<gene>
    <name evidence="2" type="ORF">R3P38DRAFT_691475</name>
</gene>
<dbReference type="EMBL" id="JAWWNJ010000002">
    <property type="protein sequence ID" value="KAK7062230.1"/>
    <property type="molecule type" value="Genomic_DNA"/>
</dbReference>
<reference evidence="2 3" key="1">
    <citation type="journal article" date="2024" name="J Genomics">
        <title>Draft genome sequencing and assembly of Favolaschia claudopus CIRM-BRFM 2984 isolated from oak limbs.</title>
        <authorList>
            <person name="Navarro D."/>
            <person name="Drula E."/>
            <person name="Chaduli D."/>
            <person name="Cazenave R."/>
            <person name="Ahrendt S."/>
            <person name="Wang J."/>
            <person name="Lipzen A."/>
            <person name="Daum C."/>
            <person name="Barry K."/>
            <person name="Grigoriev I.V."/>
            <person name="Favel A."/>
            <person name="Rosso M.N."/>
            <person name="Martin F."/>
        </authorList>
    </citation>
    <scope>NUCLEOTIDE SEQUENCE [LARGE SCALE GENOMIC DNA]</scope>
    <source>
        <strain evidence="2 3">CIRM-BRFM 2984</strain>
    </source>
</reference>
<proteinExistence type="predicted"/>
<accession>A0AAW0EEF0</accession>
<evidence type="ECO:0000313" key="3">
    <source>
        <dbReference type="Proteomes" id="UP001362999"/>
    </source>
</evidence>
<feature type="region of interest" description="Disordered" evidence="1">
    <location>
        <begin position="1"/>
        <end position="26"/>
    </location>
</feature>
<dbReference type="Proteomes" id="UP001362999">
    <property type="component" value="Unassembled WGS sequence"/>
</dbReference>
<evidence type="ECO:0000256" key="1">
    <source>
        <dbReference type="SAM" id="MobiDB-lite"/>
    </source>
</evidence>
<name>A0AAW0EEF0_9AGAR</name>